<evidence type="ECO:0000256" key="1">
    <source>
        <dbReference type="SAM" id="Coils"/>
    </source>
</evidence>
<name>A0AAV3PYQ5_LITER</name>
<evidence type="ECO:0000313" key="3">
    <source>
        <dbReference type="EMBL" id="GAA0156899.1"/>
    </source>
</evidence>
<sequence length="345" mass="37551">MRVVFAVQPEEVNFDAMLGERSSLFDSVKLKSKTKPRKSMVPADFQPTASLPTTSIPAPKVGLVAPKASLPVPLVEVESSNTLSDPILGHRVDFDMGPLSLQEELSTSFPPKSPVATPIVQSSALAPGKVTRRRKGKQPVEETLQGEGSELLSAYNGKCLATPFQLPNLQATNGVHVLARRSDHLARVNAHLGYQVEAQKKSLSVKTTLLKGLDSKLTSLKKSTETLSKTAEERAKRIEDLTQELVEDKETAKAWDVERAELFAENDASQACCKELELANVADASKASEALEHAKKEKDAALASVTSARVQFENQKLREFLNSPSYASKIHTNARSILPLSRSFP</sequence>
<dbReference type="AlphaFoldDB" id="A0AAV3PYQ5"/>
<feature type="region of interest" description="Disordered" evidence="2">
    <location>
        <begin position="121"/>
        <end position="145"/>
    </location>
</feature>
<proteinExistence type="predicted"/>
<dbReference type="Proteomes" id="UP001454036">
    <property type="component" value="Unassembled WGS sequence"/>
</dbReference>
<evidence type="ECO:0000313" key="4">
    <source>
        <dbReference type="Proteomes" id="UP001454036"/>
    </source>
</evidence>
<gene>
    <name evidence="3" type="ORF">LIER_14283</name>
</gene>
<feature type="coiled-coil region" evidence="1">
    <location>
        <begin position="228"/>
        <end position="258"/>
    </location>
</feature>
<dbReference type="EMBL" id="BAABME010002975">
    <property type="protein sequence ID" value="GAA0156899.1"/>
    <property type="molecule type" value="Genomic_DNA"/>
</dbReference>
<accession>A0AAV3PYQ5</accession>
<comment type="caution">
    <text evidence="3">The sequence shown here is derived from an EMBL/GenBank/DDBJ whole genome shotgun (WGS) entry which is preliminary data.</text>
</comment>
<keyword evidence="4" id="KW-1185">Reference proteome</keyword>
<protein>
    <submittedName>
        <fullName evidence="3">Uncharacterized protein</fullName>
    </submittedName>
</protein>
<keyword evidence="1" id="KW-0175">Coiled coil</keyword>
<evidence type="ECO:0000256" key="2">
    <source>
        <dbReference type="SAM" id="MobiDB-lite"/>
    </source>
</evidence>
<organism evidence="3 4">
    <name type="scientific">Lithospermum erythrorhizon</name>
    <name type="common">Purple gromwell</name>
    <name type="synonym">Lithospermum officinale var. erythrorhizon</name>
    <dbReference type="NCBI Taxonomy" id="34254"/>
    <lineage>
        <taxon>Eukaryota</taxon>
        <taxon>Viridiplantae</taxon>
        <taxon>Streptophyta</taxon>
        <taxon>Embryophyta</taxon>
        <taxon>Tracheophyta</taxon>
        <taxon>Spermatophyta</taxon>
        <taxon>Magnoliopsida</taxon>
        <taxon>eudicotyledons</taxon>
        <taxon>Gunneridae</taxon>
        <taxon>Pentapetalae</taxon>
        <taxon>asterids</taxon>
        <taxon>lamiids</taxon>
        <taxon>Boraginales</taxon>
        <taxon>Boraginaceae</taxon>
        <taxon>Boraginoideae</taxon>
        <taxon>Lithospermeae</taxon>
        <taxon>Lithospermum</taxon>
    </lineage>
</organism>
<reference evidence="3 4" key="1">
    <citation type="submission" date="2024-01" db="EMBL/GenBank/DDBJ databases">
        <title>The complete chloroplast genome sequence of Lithospermum erythrorhizon: insights into the phylogenetic relationship among Boraginaceae species and the maternal lineages of purple gromwells.</title>
        <authorList>
            <person name="Okada T."/>
            <person name="Watanabe K."/>
        </authorList>
    </citation>
    <scope>NUCLEOTIDE SEQUENCE [LARGE SCALE GENOMIC DNA]</scope>
</reference>